<dbReference type="PANTHER" id="PTHR13140:SF289">
    <property type="entry name" value="UNCONVENTIONAL MYOSIN-XIX"/>
    <property type="match status" value="1"/>
</dbReference>
<evidence type="ECO:0000256" key="5">
    <source>
        <dbReference type="ARBA" id="ARBA00023203"/>
    </source>
</evidence>
<evidence type="ECO:0000256" key="3">
    <source>
        <dbReference type="ARBA" id="ARBA00023123"/>
    </source>
</evidence>
<comment type="caution">
    <text evidence="6">Lacks conserved residue(s) required for the propagation of feature annotation.</text>
</comment>
<dbReference type="GO" id="GO:0000146">
    <property type="term" value="F:microfilament motor activity"/>
    <property type="evidence" value="ECO:0007669"/>
    <property type="project" value="TreeGrafter"/>
</dbReference>
<sequence>RIQPSRDGVRLGVEQPQVQREFICRREQQESVPPAMENGPEATSSVAGSLSISCFVKMPSRPRICSNSLWSLSTQLKYFSLPQPAEQPNRGLEYAYFLPSSLRIVEVSNKTSALIELGGQTEYSQGVQRVDDGQQVACANDAVRSLLTKQPPHVYGLAAVAYHNLLVNSSTSSCAGEGTNAQTLIVSGVSGSGKTESSKHLLRFLSHASSSLSCQQDCSQTEPIESVIEAVNPLLECFGNACTDENENSSRFGRHLELRFNRQGRLLGGQIRVLLLERGRALQPCADASQQQQLQHWRDRPFHSLLCCLYDTDFRADLNDENLDKRLSLIVDPGLHSGHRPLSPSHSWTKVAPLLNRFLSAATASREVARLLAGILLLARLPITTSSGARDSISDKLDENSPAEFLSESFADAEAAACSGLGLSEAGQLLACLAGARIESGRGSVFVRACTIRECAGRRDAVCRFLYGSLFAYLVGRINRCIQAGDANDATASSTIGILDLYGFENFLGRNGLDQLLINFANERLQQFYLNHFVLAAKQEYTAERLPWEGDIDPVEDEFNSLDSANSLVELSVVTEAIGQAERCLTALEELCRLNRPDRQLADRLNCSSSNGDFSIRHFAGKVAYSIQQFPAHNRDRCPPELVSLLREQTQSLMLREILNDSASNATVSSSVVAGVSAKFRQDLARLIDRLRSTRPLWIRCLRPSLVRFDMMMETGAGWSDEDVAKQLESCGLLPATRAARRLHPVRLTYAEFLTRYGCLMLARRDPHPRPLNSPSPAEFELAYRRQNDLPTTPSRTPERLLRRRTGASPADHQRRLAAGILTGRLAGKACPPVRFGRQFGRGKLFLTAGQAAELDRQLAQHRSASAVRLQRAPIALAGSLGIVQLDWPIMQCAALIAQSMHTSNGLPRAYWAMNPPAKASPAPLVSTSSCGASWRTGNSVTEPSDLAATTGPLPWVMSTSRLRGAESPPLGLGFSGMAARATATERASEGLGRPASLGIAASSGSLKNWQMKGADRFIIRVLPAASECSAMRIRAGGHTLVGSSKCASVNWPALPSWVTRLRSSPEISTAQLEFNEKCGTARSSPSSGLGVRQALIRRPHSGSLHAVPQPLANVIVKPDAAEHAGSFRRTQQPLGHTDGILGSAAGNILSVRPANKIVEYLS</sequence>
<dbReference type="CDD" id="cd00124">
    <property type="entry name" value="MYSc"/>
    <property type="match status" value="1"/>
</dbReference>
<dbReference type="Gene3D" id="1.20.120.720">
    <property type="entry name" value="Myosin VI head, motor domain, U50 subdomain"/>
    <property type="match status" value="1"/>
</dbReference>
<dbReference type="PRINTS" id="PR00193">
    <property type="entry name" value="MYOSINHEAVY"/>
</dbReference>
<evidence type="ECO:0000313" key="9">
    <source>
        <dbReference type="Proteomes" id="UP000095280"/>
    </source>
</evidence>
<dbReference type="GO" id="GO:0051015">
    <property type="term" value="F:actin filament binding"/>
    <property type="evidence" value="ECO:0007669"/>
    <property type="project" value="TreeGrafter"/>
</dbReference>
<dbReference type="WBParaSite" id="maker-uti_cns_0015499-snap-gene-0.3-mRNA-1">
    <property type="protein sequence ID" value="maker-uti_cns_0015499-snap-gene-0.3-mRNA-1"/>
    <property type="gene ID" value="maker-uti_cns_0015499-snap-gene-0.3"/>
</dbReference>
<dbReference type="GO" id="GO:0005737">
    <property type="term" value="C:cytoplasm"/>
    <property type="evidence" value="ECO:0007669"/>
    <property type="project" value="TreeGrafter"/>
</dbReference>
<dbReference type="InterPro" id="IPR001609">
    <property type="entry name" value="Myosin_head_motor_dom-like"/>
</dbReference>
<organism evidence="9 10">
    <name type="scientific">Macrostomum lignano</name>
    <dbReference type="NCBI Taxonomy" id="282301"/>
    <lineage>
        <taxon>Eukaryota</taxon>
        <taxon>Metazoa</taxon>
        <taxon>Spiralia</taxon>
        <taxon>Lophotrochozoa</taxon>
        <taxon>Platyhelminthes</taxon>
        <taxon>Rhabditophora</taxon>
        <taxon>Macrostomorpha</taxon>
        <taxon>Macrostomida</taxon>
        <taxon>Macrostomidae</taxon>
        <taxon>Macrostomum</taxon>
    </lineage>
</organism>
<evidence type="ECO:0000313" key="10">
    <source>
        <dbReference type="WBParaSite" id="maker-uti_cns_0015499-snap-gene-0.3-mRNA-1"/>
    </source>
</evidence>
<dbReference type="Gene3D" id="3.40.850.10">
    <property type="entry name" value="Kinesin motor domain"/>
    <property type="match status" value="1"/>
</dbReference>
<feature type="region of interest" description="Disordered" evidence="7">
    <location>
        <begin position="785"/>
        <end position="812"/>
    </location>
</feature>
<keyword evidence="3 6" id="KW-0518">Myosin</keyword>
<protein>
    <submittedName>
        <fullName evidence="10">Myosin motor domain-containing protein</fullName>
    </submittedName>
</protein>
<comment type="similarity">
    <text evidence="6">Belongs to the TRAFAC class myosin-kinesin ATPase superfamily. Myosin family.</text>
</comment>
<evidence type="ECO:0000259" key="8">
    <source>
        <dbReference type="PROSITE" id="PS51456"/>
    </source>
</evidence>
<dbReference type="SUPFAM" id="SSF52540">
    <property type="entry name" value="P-loop containing nucleoside triphosphate hydrolases"/>
    <property type="match status" value="1"/>
</dbReference>
<keyword evidence="5 6" id="KW-0009">Actin-binding</keyword>
<dbReference type="Proteomes" id="UP000095280">
    <property type="component" value="Unplaced"/>
</dbReference>
<dbReference type="SMART" id="SM00242">
    <property type="entry name" value="MYSc"/>
    <property type="match status" value="1"/>
</dbReference>
<keyword evidence="9" id="KW-1185">Reference proteome</keyword>
<dbReference type="GO" id="GO:0005524">
    <property type="term" value="F:ATP binding"/>
    <property type="evidence" value="ECO:0007669"/>
    <property type="project" value="UniProtKB-UniRule"/>
</dbReference>
<feature type="domain" description="Myosin motor" evidence="8">
    <location>
        <begin position="135"/>
        <end position="860"/>
    </location>
</feature>
<evidence type="ECO:0000256" key="6">
    <source>
        <dbReference type="PROSITE-ProRule" id="PRU00782"/>
    </source>
</evidence>
<dbReference type="InterPro" id="IPR027417">
    <property type="entry name" value="P-loop_NTPase"/>
</dbReference>
<dbReference type="GO" id="GO:0007015">
    <property type="term" value="P:actin filament organization"/>
    <property type="evidence" value="ECO:0007669"/>
    <property type="project" value="TreeGrafter"/>
</dbReference>
<dbReference type="AlphaFoldDB" id="A0A1I8IQJ5"/>
<keyword evidence="4 6" id="KW-0505">Motor protein</keyword>
<evidence type="ECO:0000256" key="7">
    <source>
        <dbReference type="SAM" id="MobiDB-lite"/>
    </source>
</evidence>
<accession>A0A1I8IQJ5</accession>
<reference evidence="10" key="1">
    <citation type="submission" date="2016-11" db="UniProtKB">
        <authorList>
            <consortium name="WormBaseParasite"/>
        </authorList>
    </citation>
    <scope>IDENTIFICATION</scope>
</reference>
<evidence type="ECO:0000256" key="1">
    <source>
        <dbReference type="ARBA" id="ARBA00022741"/>
    </source>
</evidence>
<dbReference type="Pfam" id="PF00063">
    <property type="entry name" value="Myosin_head"/>
    <property type="match status" value="1"/>
</dbReference>
<keyword evidence="1 6" id="KW-0547">Nucleotide-binding</keyword>
<evidence type="ECO:0000256" key="4">
    <source>
        <dbReference type="ARBA" id="ARBA00023175"/>
    </source>
</evidence>
<evidence type="ECO:0000256" key="2">
    <source>
        <dbReference type="ARBA" id="ARBA00022840"/>
    </source>
</evidence>
<name>A0A1I8IQJ5_9PLAT</name>
<dbReference type="PANTHER" id="PTHR13140">
    <property type="entry name" value="MYOSIN"/>
    <property type="match status" value="1"/>
</dbReference>
<dbReference type="InterPro" id="IPR036961">
    <property type="entry name" value="Kinesin_motor_dom_sf"/>
</dbReference>
<dbReference type="Gene3D" id="1.10.10.820">
    <property type="match status" value="1"/>
</dbReference>
<dbReference type="GO" id="GO:0016459">
    <property type="term" value="C:myosin complex"/>
    <property type="evidence" value="ECO:0007669"/>
    <property type="project" value="UniProtKB-KW"/>
</dbReference>
<feature type="binding site" evidence="6">
    <location>
        <begin position="188"/>
        <end position="195"/>
    </location>
    <ligand>
        <name>ATP</name>
        <dbReference type="ChEBI" id="CHEBI:30616"/>
    </ligand>
</feature>
<dbReference type="GO" id="GO:0016020">
    <property type="term" value="C:membrane"/>
    <property type="evidence" value="ECO:0007669"/>
    <property type="project" value="TreeGrafter"/>
</dbReference>
<dbReference type="Gene3D" id="1.20.58.530">
    <property type="match status" value="1"/>
</dbReference>
<dbReference type="PROSITE" id="PS51456">
    <property type="entry name" value="MYOSIN_MOTOR"/>
    <property type="match status" value="1"/>
</dbReference>
<keyword evidence="2 6" id="KW-0067">ATP-binding</keyword>
<proteinExistence type="inferred from homology"/>